<dbReference type="InterPro" id="IPR012349">
    <property type="entry name" value="Split_barrel_FMN-bd"/>
</dbReference>
<dbReference type="Gene3D" id="2.30.110.10">
    <property type="entry name" value="Electron Transport, Fmn-binding Protein, Chain A"/>
    <property type="match status" value="1"/>
</dbReference>
<dbReference type="GO" id="GO:0070967">
    <property type="term" value="F:coenzyme F420 binding"/>
    <property type="evidence" value="ECO:0007669"/>
    <property type="project" value="TreeGrafter"/>
</dbReference>
<dbReference type="Pfam" id="PF01243">
    <property type="entry name" value="PNPOx_N"/>
    <property type="match status" value="1"/>
</dbReference>
<dbReference type="GO" id="GO:0005829">
    <property type="term" value="C:cytosol"/>
    <property type="evidence" value="ECO:0007669"/>
    <property type="project" value="TreeGrafter"/>
</dbReference>
<reference evidence="3 4" key="1">
    <citation type="submission" date="2019-08" db="EMBL/GenBank/DDBJ databases">
        <title>In-depth cultivation of the pig gut microbiome towards novel bacterial diversity and tailored functional studies.</title>
        <authorList>
            <person name="Wylensek D."/>
            <person name="Hitch T.C.A."/>
            <person name="Clavel T."/>
        </authorList>
    </citation>
    <scope>NUCLEOTIDE SEQUENCE [LARGE SCALE GENOMIC DNA]</scope>
    <source>
        <strain evidence="3 4">WB03_NA08</strain>
    </source>
</reference>
<dbReference type="PANTHER" id="PTHR35176:SF6">
    <property type="entry name" value="HEME OXYGENASE HI_0854-RELATED"/>
    <property type="match status" value="1"/>
</dbReference>
<keyword evidence="1" id="KW-0560">Oxidoreductase</keyword>
<dbReference type="InterPro" id="IPR011576">
    <property type="entry name" value="Pyridox_Oxase_N"/>
</dbReference>
<protein>
    <submittedName>
        <fullName evidence="3">Pyridoxamine 5'-phosphate oxidase family protein</fullName>
    </submittedName>
</protein>
<organism evidence="3 4">
    <name type="scientific">Scrofimicrobium canadense</name>
    <dbReference type="NCBI Taxonomy" id="2652290"/>
    <lineage>
        <taxon>Bacteria</taxon>
        <taxon>Bacillati</taxon>
        <taxon>Actinomycetota</taxon>
        <taxon>Actinomycetes</taxon>
        <taxon>Actinomycetales</taxon>
        <taxon>Actinomycetaceae</taxon>
        <taxon>Scrofimicrobium</taxon>
    </lineage>
</organism>
<accession>A0A6N7W5E5</accession>
<dbReference type="EMBL" id="VULO01000001">
    <property type="protein sequence ID" value="MSS83436.1"/>
    <property type="molecule type" value="Genomic_DNA"/>
</dbReference>
<comment type="caution">
    <text evidence="3">The sequence shown here is derived from an EMBL/GenBank/DDBJ whole genome shotgun (WGS) entry which is preliminary data.</text>
</comment>
<dbReference type="RefSeq" id="WP_154542830.1">
    <property type="nucleotide sequence ID" value="NZ_VULO01000001.1"/>
</dbReference>
<evidence type="ECO:0000259" key="2">
    <source>
        <dbReference type="Pfam" id="PF01243"/>
    </source>
</evidence>
<evidence type="ECO:0000313" key="3">
    <source>
        <dbReference type="EMBL" id="MSS83436.1"/>
    </source>
</evidence>
<dbReference type="InterPro" id="IPR052019">
    <property type="entry name" value="F420H2_bilvrd_red/Heme_oxyg"/>
</dbReference>
<name>A0A6N7W5E5_9ACTO</name>
<sequence length="139" mass="15438">MTRDDFVAFVRQVSEGVIATVNRSGKPEAALVGLASNDAGELIFSSLTYSRKIRNIAATPHIALVVGRDDGLAVQVEGTAKILEGTQRHEYGMEYLRQFPRSQALASTYALVRITPEWMRSCDVRKGELVIDECSYWDD</sequence>
<dbReference type="AlphaFoldDB" id="A0A6N7W5E5"/>
<proteinExistence type="predicted"/>
<evidence type="ECO:0000256" key="1">
    <source>
        <dbReference type="ARBA" id="ARBA00023002"/>
    </source>
</evidence>
<feature type="domain" description="Pyridoxamine 5'-phosphate oxidase N-terminal" evidence="2">
    <location>
        <begin position="4"/>
        <end position="121"/>
    </location>
</feature>
<dbReference type="Proteomes" id="UP000470875">
    <property type="component" value="Unassembled WGS sequence"/>
</dbReference>
<keyword evidence="4" id="KW-1185">Reference proteome</keyword>
<dbReference type="SUPFAM" id="SSF50475">
    <property type="entry name" value="FMN-binding split barrel"/>
    <property type="match status" value="1"/>
</dbReference>
<dbReference type="GO" id="GO:0016627">
    <property type="term" value="F:oxidoreductase activity, acting on the CH-CH group of donors"/>
    <property type="evidence" value="ECO:0007669"/>
    <property type="project" value="TreeGrafter"/>
</dbReference>
<evidence type="ECO:0000313" key="4">
    <source>
        <dbReference type="Proteomes" id="UP000470875"/>
    </source>
</evidence>
<gene>
    <name evidence="3" type="ORF">FYJ24_01380</name>
</gene>
<dbReference type="PANTHER" id="PTHR35176">
    <property type="entry name" value="HEME OXYGENASE HI_0854-RELATED"/>
    <property type="match status" value="1"/>
</dbReference>